<accession>A0A967B763</accession>
<protein>
    <submittedName>
        <fullName evidence="1">Transposase</fullName>
    </submittedName>
</protein>
<dbReference type="AlphaFoldDB" id="A0A967B763"/>
<evidence type="ECO:0000313" key="1">
    <source>
        <dbReference type="EMBL" id="NHO54133.1"/>
    </source>
</evidence>
<proteinExistence type="predicted"/>
<organism evidence="1 2">
    <name type="scientific">Acetobacter estunensis</name>
    <dbReference type="NCBI Taxonomy" id="104097"/>
    <lineage>
        <taxon>Bacteria</taxon>
        <taxon>Pseudomonadati</taxon>
        <taxon>Pseudomonadota</taxon>
        <taxon>Alphaproteobacteria</taxon>
        <taxon>Acetobacterales</taxon>
        <taxon>Acetobacteraceae</taxon>
        <taxon>Acetobacter</taxon>
    </lineage>
</organism>
<keyword evidence="2" id="KW-1185">Reference proteome</keyword>
<dbReference type="Proteomes" id="UP000597459">
    <property type="component" value="Unassembled WGS sequence"/>
</dbReference>
<comment type="caution">
    <text evidence="1">The sequence shown here is derived from an EMBL/GenBank/DDBJ whole genome shotgun (WGS) entry which is preliminary data.</text>
</comment>
<dbReference type="EMBL" id="WOTH01000016">
    <property type="protein sequence ID" value="NHO54133.1"/>
    <property type="molecule type" value="Genomic_DNA"/>
</dbReference>
<sequence length="100" mass="11529">MALSITFLGEVDPVAFITDKAYDADPLIKSLKNGRSHRIIPSKKRINPRTIPFSLYKKRNTTECFFARLKQFRNITTRYDKLKSMFFAAVQLVSATLELN</sequence>
<gene>
    <name evidence="1" type="ORF">GOB87_09230</name>
</gene>
<evidence type="ECO:0000313" key="2">
    <source>
        <dbReference type="Proteomes" id="UP000597459"/>
    </source>
</evidence>
<name>A0A967B763_9PROT</name>
<reference evidence="1" key="1">
    <citation type="submission" date="2019-11" db="EMBL/GenBank/DDBJ databases">
        <title>Description of new Acetobacter species.</title>
        <authorList>
            <person name="Cleenwerck I."/>
            <person name="Sombolestani A.S."/>
        </authorList>
    </citation>
    <scope>NUCLEOTIDE SEQUENCE</scope>
    <source>
        <strain evidence="1">LMG 1626</strain>
    </source>
</reference>